<dbReference type="KEGG" id="dba:Dbac_0331"/>
<dbReference type="STRING" id="525897.Dbac_0331"/>
<dbReference type="AlphaFoldDB" id="C7LVB6"/>
<proteinExistence type="predicted"/>
<dbReference type="Proteomes" id="UP000002216">
    <property type="component" value="Chromosome"/>
</dbReference>
<name>C7LVB6_DESBD</name>
<gene>
    <name evidence="1" type="ordered locus">Dbac_0331</name>
</gene>
<dbReference type="OrthoDB" id="6895677at2"/>
<keyword evidence="2" id="KW-1185">Reference proteome</keyword>
<reference evidence="1 2" key="1">
    <citation type="journal article" date="2009" name="Stand. Genomic Sci.">
        <title>Complete genome sequence of Desulfomicrobium baculatum type strain (X).</title>
        <authorList>
            <person name="Copeland A."/>
            <person name="Spring S."/>
            <person name="Goker M."/>
            <person name="Schneider S."/>
            <person name="Lapidus A."/>
            <person name="Del Rio T.G."/>
            <person name="Tice H."/>
            <person name="Cheng J.F."/>
            <person name="Chen F."/>
            <person name="Nolan M."/>
            <person name="Bruce D."/>
            <person name="Goodwin L."/>
            <person name="Pitluck S."/>
            <person name="Ivanova N."/>
            <person name="Mavrommatis K."/>
            <person name="Ovchinnikova G."/>
            <person name="Pati A."/>
            <person name="Chen A."/>
            <person name="Palaniappan K."/>
            <person name="Land M."/>
            <person name="Hauser L."/>
            <person name="Chang Y.J."/>
            <person name="Jeffries C.C."/>
            <person name="Meincke L."/>
            <person name="Sims D."/>
            <person name="Brettin T."/>
            <person name="Detter J.C."/>
            <person name="Han C."/>
            <person name="Chain P."/>
            <person name="Bristow J."/>
            <person name="Eisen J.A."/>
            <person name="Markowitz V."/>
            <person name="Hugenholtz P."/>
            <person name="Kyrpides N.C."/>
            <person name="Klenk H.P."/>
            <person name="Lucas S."/>
        </authorList>
    </citation>
    <scope>NUCLEOTIDE SEQUENCE [LARGE SCALE GENOMIC DNA]</scope>
    <source>
        <strain evidence="2">DSM 4028 / VKM B-1378 / X</strain>
    </source>
</reference>
<sequence length="83" mass="9092">MTQMATMNVHFTDGSKIAFRYPKVTDTATLATKVKKALEQDKIVVETAGSLIVMPVSSIKYIQVTPQPDVLPDGVIRDAEIID</sequence>
<protein>
    <submittedName>
        <fullName evidence="1">Uncharacterized protein</fullName>
    </submittedName>
</protein>
<dbReference type="eggNOG" id="ENOG5033KU0">
    <property type="taxonomic scope" value="Bacteria"/>
</dbReference>
<dbReference type="HOGENOM" id="CLU_2525083_0_0_7"/>
<evidence type="ECO:0000313" key="1">
    <source>
        <dbReference type="EMBL" id="ACU88458.1"/>
    </source>
</evidence>
<dbReference type="RefSeq" id="WP_012805543.1">
    <property type="nucleotide sequence ID" value="NC_013173.1"/>
</dbReference>
<organism evidence="1 2">
    <name type="scientific">Desulfomicrobium baculatum (strain DSM 4028 / VKM B-1378 / X)</name>
    <name type="common">Desulfovibrio baculatus</name>
    <dbReference type="NCBI Taxonomy" id="525897"/>
    <lineage>
        <taxon>Bacteria</taxon>
        <taxon>Pseudomonadati</taxon>
        <taxon>Thermodesulfobacteriota</taxon>
        <taxon>Desulfovibrionia</taxon>
        <taxon>Desulfovibrionales</taxon>
        <taxon>Desulfomicrobiaceae</taxon>
        <taxon>Desulfomicrobium</taxon>
    </lineage>
</organism>
<dbReference type="EMBL" id="CP001629">
    <property type="protein sequence ID" value="ACU88458.1"/>
    <property type="molecule type" value="Genomic_DNA"/>
</dbReference>
<evidence type="ECO:0000313" key="2">
    <source>
        <dbReference type="Proteomes" id="UP000002216"/>
    </source>
</evidence>
<accession>C7LVB6</accession>